<dbReference type="PROSITE" id="PS51257">
    <property type="entry name" value="PROKAR_LIPOPROTEIN"/>
    <property type="match status" value="1"/>
</dbReference>
<dbReference type="AlphaFoldDB" id="A0A2T5I196"/>
<accession>A0A2T5I196</accession>
<evidence type="ECO:0000313" key="1">
    <source>
        <dbReference type="EMBL" id="PTQ77601.1"/>
    </source>
</evidence>
<protein>
    <recommendedName>
        <fullName evidence="3">Lipoprotein</fullName>
    </recommendedName>
</protein>
<dbReference type="RefSeq" id="WP_107802911.1">
    <property type="nucleotide sequence ID" value="NZ_QAOI01000007.1"/>
</dbReference>
<dbReference type="EMBL" id="QAOI01000007">
    <property type="protein sequence ID" value="PTQ77601.1"/>
    <property type="molecule type" value="Genomic_DNA"/>
</dbReference>
<organism evidence="1 2">
    <name type="scientific">Nitrosomonas oligotropha</name>
    <dbReference type="NCBI Taxonomy" id="42354"/>
    <lineage>
        <taxon>Bacteria</taxon>
        <taxon>Pseudomonadati</taxon>
        <taxon>Pseudomonadota</taxon>
        <taxon>Betaproteobacteria</taxon>
        <taxon>Nitrosomonadales</taxon>
        <taxon>Nitrosomonadaceae</taxon>
        <taxon>Nitrosomonas</taxon>
    </lineage>
</organism>
<evidence type="ECO:0000313" key="2">
    <source>
        <dbReference type="Proteomes" id="UP000244128"/>
    </source>
</evidence>
<name>A0A2T5I196_9PROT</name>
<proteinExistence type="predicted"/>
<sequence>MLKQFSVYITIAFLSGCAMQQGNIQQDTTAVYNRAVDDSAIAEQTEISDRLFAINSANQALQWKDGKVLVVSWKSKSSYESNYKNQTHTAPQEKFVTWVTAAPQLQAFCQDFVKNNPHGDLNQRLKQYLGLNPDWHYEVFIELWVDPKDVFRPCVDPEIDDGSCQLKFAEDKVPAVKNIADYPAFYKNLYFNDFRYRPGVPWTGLGYTYDWGNPASRVGASEYILSPNSPYQIERVVETAEYCR</sequence>
<gene>
    <name evidence="1" type="ORF">C8R26_10788</name>
</gene>
<dbReference type="Proteomes" id="UP000244128">
    <property type="component" value="Unassembled WGS sequence"/>
</dbReference>
<reference evidence="1 2" key="1">
    <citation type="submission" date="2018-04" db="EMBL/GenBank/DDBJ databases">
        <title>Active sludge and wastewater microbial communities from Klosterneuburg, Austria.</title>
        <authorList>
            <person name="Wagner M."/>
        </authorList>
    </citation>
    <scope>NUCLEOTIDE SEQUENCE [LARGE SCALE GENOMIC DNA]</scope>
    <source>
        <strain evidence="1 2">Nm49</strain>
    </source>
</reference>
<evidence type="ECO:0008006" key="3">
    <source>
        <dbReference type="Google" id="ProtNLM"/>
    </source>
</evidence>
<comment type="caution">
    <text evidence="1">The sequence shown here is derived from an EMBL/GenBank/DDBJ whole genome shotgun (WGS) entry which is preliminary data.</text>
</comment>